<keyword evidence="1" id="KW-0472">Membrane</keyword>
<protein>
    <submittedName>
        <fullName evidence="2">Uncharacterized protein</fullName>
    </submittedName>
</protein>
<reference evidence="2 3" key="1">
    <citation type="submission" date="2018-06" db="EMBL/GenBank/DDBJ databases">
        <title>Comparative genomics reveals the genomic features of Rhizophagus irregularis, R. cerebriforme, R. diaphanum and Gigaspora rosea, and their symbiotic lifestyle signature.</title>
        <authorList>
            <person name="Morin E."/>
            <person name="San Clemente H."/>
            <person name="Chen E.C.H."/>
            <person name="De La Providencia I."/>
            <person name="Hainaut M."/>
            <person name="Kuo A."/>
            <person name="Kohler A."/>
            <person name="Murat C."/>
            <person name="Tang N."/>
            <person name="Roy S."/>
            <person name="Loubradou J."/>
            <person name="Henrissat B."/>
            <person name="Grigoriev I.V."/>
            <person name="Corradi N."/>
            <person name="Roux C."/>
            <person name="Martin F.M."/>
        </authorList>
    </citation>
    <scope>NUCLEOTIDE SEQUENCE [LARGE SCALE GENOMIC DNA]</scope>
    <source>
        <strain evidence="2 3">DAOM 194757</strain>
    </source>
</reference>
<keyword evidence="1" id="KW-1133">Transmembrane helix</keyword>
<keyword evidence="1" id="KW-0812">Transmembrane</keyword>
<sequence>MCILKKFSFFAIIHFYISTINIHVYVFNISICVNIYFFNHFYVFNIDIIIRNNTVK</sequence>
<proteinExistence type="predicted"/>
<accession>A0A397UKA9</accession>
<dbReference type="AlphaFoldDB" id="A0A397UKA9"/>
<feature type="transmembrane region" description="Helical" evidence="1">
    <location>
        <begin position="7"/>
        <end position="27"/>
    </location>
</feature>
<evidence type="ECO:0000313" key="3">
    <source>
        <dbReference type="Proteomes" id="UP000266673"/>
    </source>
</evidence>
<organism evidence="2 3">
    <name type="scientific">Gigaspora rosea</name>
    <dbReference type="NCBI Taxonomy" id="44941"/>
    <lineage>
        <taxon>Eukaryota</taxon>
        <taxon>Fungi</taxon>
        <taxon>Fungi incertae sedis</taxon>
        <taxon>Mucoromycota</taxon>
        <taxon>Glomeromycotina</taxon>
        <taxon>Glomeromycetes</taxon>
        <taxon>Diversisporales</taxon>
        <taxon>Gigasporaceae</taxon>
        <taxon>Gigaspora</taxon>
    </lineage>
</organism>
<keyword evidence="3" id="KW-1185">Reference proteome</keyword>
<dbReference type="Proteomes" id="UP000266673">
    <property type="component" value="Unassembled WGS sequence"/>
</dbReference>
<evidence type="ECO:0000313" key="2">
    <source>
        <dbReference type="EMBL" id="RIB10712.1"/>
    </source>
</evidence>
<gene>
    <name evidence="2" type="ORF">C2G38_2105428</name>
</gene>
<evidence type="ECO:0000256" key="1">
    <source>
        <dbReference type="SAM" id="Phobius"/>
    </source>
</evidence>
<comment type="caution">
    <text evidence="2">The sequence shown here is derived from an EMBL/GenBank/DDBJ whole genome shotgun (WGS) entry which is preliminary data.</text>
</comment>
<name>A0A397UKA9_9GLOM</name>
<dbReference type="EMBL" id="QKWP01001219">
    <property type="protein sequence ID" value="RIB10712.1"/>
    <property type="molecule type" value="Genomic_DNA"/>
</dbReference>